<reference evidence="2 3" key="1">
    <citation type="submission" date="2016-10" db="EMBL/GenBank/DDBJ databases">
        <authorList>
            <person name="de Groot N.N."/>
        </authorList>
    </citation>
    <scope>NUCLEOTIDE SEQUENCE [LARGE SCALE GENOMIC DNA]</scope>
    <source>
        <strain evidence="2 3">DSM 21035</strain>
    </source>
</reference>
<keyword evidence="3" id="KW-1185">Reference proteome</keyword>
<dbReference type="STRING" id="419940.SAMN05421824_2936"/>
<feature type="domain" description="Lipocalin-like" evidence="1">
    <location>
        <begin position="37"/>
        <end position="124"/>
    </location>
</feature>
<dbReference type="OrthoDB" id="5526158at2"/>
<evidence type="ECO:0000313" key="3">
    <source>
        <dbReference type="Proteomes" id="UP000198999"/>
    </source>
</evidence>
<proteinExistence type="predicted"/>
<dbReference type="AlphaFoldDB" id="A0A1H9L4F4"/>
<dbReference type="EMBL" id="FOFN01000005">
    <property type="protein sequence ID" value="SER06381.1"/>
    <property type="molecule type" value="Genomic_DNA"/>
</dbReference>
<accession>A0A1H9L4F4</accession>
<dbReference type="RefSeq" id="WP_092580908.1">
    <property type="nucleotide sequence ID" value="NZ_FOFN01000005.1"/>
</dbReference>
<protein>
    <submittedName>
        <fullName evidence="2">Lipocalin-like domain-containing protein</fullName>
    </submittedName>
</protein>
<gene>
    <name evidence="2" type="ORF">SAMN05421824_2936</name>
</gene>
<dbReference type="InterPro" id="IPR024311">
    <property type="entry name" value="Lipocalin-like"/>
</dbReference>
<name>A0A1H9L4F4_9FLAO</name>
<organism evidence="2 3">
    <name type="scientific">Hyunsoonleella jejuensis</name>
    <dbReference type="NCBI Taxonomy" id="419940"/>
    <lineage>
        <taxon>Bacteria</taxon>
        <taxon>Pseudomonadati</taxon>
        <taxon>Bacteroidota</taxon>
        <taxon>Flavobacteriia</taxon>
        <taxon>Flavobacteriales</taxon>
        <taxon>Flavobacteriaceae</taxon>
    </lineage>
</organism>
<evidence type="ECO:0000259" key="1">
    <source>
        <dbReference type="Pfam" id="PF13648"/>
    </source>
</evidence>
<dbReference type="Pfam" id="PF13648">
    <property type="entry name" value="Lipocalin_4"/>
    <property type="match status" value="1"/>
</dbReference>
<sequence length="232" mass="26710">MKKIVFAIAIVCCFVNMRCEPNDEVLRDSDNLLIGHWAEPEYNDQNITLKRVNKLPENGYGVSFKAKNEFTERSSGFCGTPPLVFSDYNGKWQLSEGIIDITQEHFPNQYAWRIVSLNENELVLTKEFTEQEKDYRALMDLFDDALEMLKNIPCENSEDWAYTAYGSKACGGPQWYIAYPKSIDVEAFLEKIEIYTKAEQDYNIKWSVFSTCDIVNPPKGIVCENGFPTLIF</sequence>
<dbReference type="Proteomes" id="UP000198999">
    <property type="component" value="Unassembled WGS sequence"/>
</dbReference>
<evidence type="ECO:0000313" key="2">
    <source>
        <dbReference type="EMBL" id="SER06381.1"/>
    </source>
</evidence>